<feature type="region of interest" description="Disordered" evidence="5">
    <location>
        <begin position="1"/>
        <end position="39"/>
    </location>
</feature>
<feature type="domain" description="FYVE-type" evidence="6">
    <location>
        <begin position="271"/>
        <end position="363"/>
    </location>
</feature>
<evidence type="ECO:0000256" key="3">
    <source>
        <dbReference type="ARBA" id="ARBA00022833"/>
    </source>
</evidence>
<organism evidence="7 8">
    <name type="scientific">Neurospora tetraspora</name>
    <dbReference type="NCBI Taxonomy" id="94610"/>
    <lineage>
        <taxon>Eukaryota</taxon>
        <taxon>Fungi</taxon>
        <taxon>Dikarya</taxon>
        <taxon>Ascomycota</taxon>
        <taxon>Pezizomycotina</taxon>
        <taxon>Sordariomycetes</taxon>
        <taxon>Sordariomycetidae</taxon>
        <taxon>Sordariales</taxon>
        <taxon>Sordariaceae</taxon>
        <taxon>Neurospora</taxon>
    </lineage>
</organism>
<dbReference type="PANTHER" id="PTHR23164:SF29">
    <property type="entry name" value="E3 UBIQUITIN-PROTEIN LIGASE PIB1"/>
    <property type="match status" value="1"/>
</dbReference>
<dbReference type="Pfam" id="PF01363">
    <property type="entry name" value="FYVE"/>
    <property type="match status" value="1"/>
</dbReference>
<dbReference type="SMART" id="SM00064">
    <property type="entry name" value="FYVE"/>
    <property type="match status" value="1"/>
</dbReference>
<evidence type="ECO:0000256" key="4">
    <source>
        <dbReference type="PROSITE-ProRule" id="PRU00091"/>
    </source>
</evidence>
<evidence type="ECO:0000256" key="1">
    <source>
        <dbReference type="ARBA" id="ARBA00022723"/>
    </source>
</evidence>
<feature type="compositionally biased region" description="Low complexity" evidence="5">
    <location>
        <begin position="15"/>
        <end position="25"/>
    </location>
</feature>
<reference evidence="7" key="2">
    <citation type="submission" date="2023-06" db="EMBL/GenBank/DDBJ databases">
        <authorList>
            <consortium name="Lawrence Berkeley National Laboratory"/>
            <person name="Haridas S."/>
            <person name="Hensen N."/>
            <person name="Bonometti L."/>
            <person name="Westerberg I."/>
            <person name="Brannstrom I.O."/>
            <person name="Guillou S."/>
            <person name="Cros-Aarteil S."/>
            <person name="Calhoun S."/>
            <person name="Kuo A."/>
            <person name="Mondo S."/>
            <person name="Pangilinan J."/>
            <person name="Riley R."/>
            <person name="Labutti K."/>
            <person name="Andreopoulos B."/>
            <person name="Lipzen A."/>
            <person name="Chen C."/>
            <person name="Yanf M."/>
            <person name="Daum C."/>
            <person name="Ng V."/>
            <person name="Clum A."/>
            <person name="Steindorff A."/>
            <person name="Ohm R."/>
            <person name="Martin F."/>
            <person name="Silar P."/>
            <person name="Natvig D."/>
            <person name="Lalanne C."/>
            <person name="Gautier V."/>
            <person name="Ament-Velasquez S.L."/>
            <person name="Kruys A."/>
            <person name="Hutchinson M.I."/>
            <person name="Powell A.J."/>
            <person name="Barry K."/>
            <person name="Miller A.N."/>
            <person name="Grigoriev I.V."/>
            <person name="Debuchy R."/>
            <person name="Gladieux P."/>
            <person name="Thoren M.H."/>
            <person name="Johannesson H."/>
        </authorList>
    </citation>
    <scope>NUCLEOTIDE SEQUENCE</scope>
    <source>
        <strain evidence="7">CBS 560.94</strain>
    </source>
</reference>
<evidence type="ECO:0000256" key="5">
    <source>
        <dbReference type="SAM" id="MobiDB-lite"/>
    </source>
</evidence>
<accession>A0AAE0JPL0</accession>
<keyword evidence="2 4" id="KW-0863">Zinc-finger</keyword>
<evidence type="ECO:0000259" key="6">
    <source>
        <dbReference type="PROSITE" id="PS50178"/>
    </source>
</evidence>
<evidence type="ECO:0000313" key="7">
    <source>
        <dbReference type="EMBL" id="KAK3355138.1"/>
    </source>
</evidence>
<dbReference type="AlphaFoldDB" id="A0AAE0JPL0"/>
<feature type="compositionally biased region" description="Polar residues" evidence="5">
    <location>
        <begin position="399"/>
        <end position="415"/>
    </location>
</feature>
<dbReference type="SUPFAM" id="SSF57903">
    <property type="entry name" value="FYVE/PHD zinc finger"/>
    <property type="match status" value="1"/>
</dbReference>
<gene>
    <name evidence="7" type="ORF">B0H65DRAFT_418151</name>
</gene>
<dbReference type="GO" id="GO:0008270">
    <property type="term" value="F:zinc ion binding"/>
    <property type="evidence" value="ECO:0007669"/>
    <property type="project" value="UniProtKB-KW"/>
</dbReference>
<dbReference type="CDD" id="cd15737">
    <property type="entry name" value="FYVE2_Vac1p_like"/>
    <property type="match status" value="1"/>
</dbReference>
<keyword evidence="1" id="KW-0479">Metal-binding</keyword>
<dbReference type="Gene3D" id="3.30.40.10">
    <property type="entry name" value="Zinc/RING finger domain, C3HC4 (zinc finger)"/>
    <property type="match status" value="1"/>
</dbReference>
<dbReference type="PANTHER" id="PTHR23164">
    <property type="entry name" value="EARLY ENDOSOME ANTIGEN 1"/>
    <property type="match status" value="1"/>
</dbReference>
<name>A0AAE0JPL0_9PEZI</name>
<dbReference type="Proteomes" id="UP001278500">
    <property type="component" value="Unassembled WGS sequence"/>
</dbReference>
<feature type="compositionally biased region" description="Polar residues" evidence="5">
    <location>
        <begin position="366"/>
        <end position="376"/>
    </location>
</feature>
<dbReference type="EMBL" id="JAUEPP010000001">
    <property type="protein sequence ID" value="KAK3355138.1"/>
    <property type="molecule type" value="Genomic_DNA"/>
</dbReference>
<dbReference type="InterPro" id="IPR011011">
    <property type="entry name" value="Znf_FYVE_PHD"/>
</dbReference>
<reference evidence="7" key="1">
    <citation type="journal article" date="2023" name="Mol. Phylogenet. Evol.">
        <title>Genome-scale phylogeny and comparative genomics of the fungal order Sordariales.</title>
        <authorList>
            <person name="Hensen N."/>
            <person name="Bonometti L."/>
            <person name="Westerberg I."/>
            <person name="Brannstrom I.O."/>
            <person name="Guillou S."/>
            <person name="Cros-Aarteil S."/>
            <person name="Calhoun S."/>
            <person name="Haridas S."/>
            <person name="Kuo A."/>
            <person name="Mondo S."/>
            <person name="Pangilinan J."/>
            <person name="Riley R."/>
            <person name="LaButti K."/>
            <person name="Andreopoulos B."/>
            <person name="Lipzen A."/>
            <person name="Chen C."/>
            <person name="Yan M."/>
            <person name="Daum C."/>
            <person name="Ng V."/>
            <person name="Clum A."/>
            <person name="Steindorff A."/>
            <person name="Ohm R.A."/>
            <person name="Martin F."/>
            <person name="Silar P."/>
            <person name="Natvig D.O."/>
            <person name="Lalanne C."/>
            <person name="Gautier V."/>
            <person name="Ament-Velasquez S.L."/>
            <person name="Kruys A."/>
            <person name="Hutchinson M.I."/>
            <person name="Powell A.J."/>
            <person name="Barry K."/>
            <person name="Miller A.N."/>
            <person name="Grigoriev I.V."/>
            <person name="Debuchy R."/>
            <person name="Gladieux P."/>
            <person name="Hiltunen Thoren M."/>
            <person name="Johannesson H."/>
        </authorList>
    </citation>
    <scope>NUCLEOTIDE SEQUENCE</scope>
    <source>
        <strain evidence="7">CBS 560.94</strain>
    </source>
</reference>
<dbReference type="InterPro" id="IPR013083">
    <property type="entry name" value="Znf_RING/FYVE/PHD"/>
</dbReference>
<dbReference type="InterPro" id="IPR017455">
    <property type="entry name" value="Znf_FYVE-rel"/>
</dbReference>
<comment type="caution">
    <text evidence="7">The sequence shown here is derived from an EMBL/GenBank/DDBJ whole genome shotgun (WGS) entry which is preliminary data.</text>
</comment>
<evidence type="ECO:0000256" key="2">
    <source>
        <dbReference type="ARBA" id="ARBA00022771"/>
    </source>
</evidence>
<dbReference type="GeneID" id="87861282"/>
<keyword evidence="8" id="KW-1185">Reference proteome</keyword>
<feature type="region of interest" description="Disordered" evidence="5">
    <location>
        <begin position="357"/>
        <end position="433"/>
    </location>
</feature>
<proteinExistence type="predicted"/>
<dbReference type="InterPro" id="IPR000306">
    <property type="entry name" value="Znf_FYVE"/>
</dbReference>
<dbReference type="PROSITE" id="PS50178">
    <property type="entry name" value="ZF_FYVE"/>
    <property type="match status" value="1"/>
</dbReference>
<feature type="region of interest" description="Disordered" evidence="5">
    <location>
        <begin position="69"/>
        <end position="184"/>
    </location>
</feature>
<feature type="region of interest" description="Disordered" evidence="5">
    <location>
        <begin position="200"/>
        <end position="253"/>
    </location>
</feature>
<evidence type="ECO:0000313" key="8">
    <source>
        <dbReference type="Proteomes" id="UP001278500"/>
    </source>
</evidence>
<keyword evidence="3" id="KW-0862">Zinc</keyword>
<sequence length="530" mass="56951">MATRDAPGSSRDTVINISSDSNSDSPYGRSRHPTVNAPLPICQWRNSTFHDQECSRYFDCPTHMVERVISDGESEDDEEGRARLDQPDESDEEHSQPGDVSPLSESEDEGGVVMSSPDASRGVSPLPSPARGGHETGPLAGTDYPPIPGEQPGDDTLPANTGNLPTTPLVGSAENPITLDDSPVQTRGQPLLGYFAQRATSTDEYGSGTATTPSPGPSRGGVPSRLREVFENPPTPTTDLSPRLVRGLSQQPPPAQRRVLEEIVLPRWQPDAEVTYCPICHTQFSIFVRKHHCRKCGRVVCNSCSPHRITIPYQYIVQPAGTPRLAPRYPGSFLGGDPRSPDFSALGGGERVRLCNPCVPDPNTAPPQTQAQGSSHSRSHSNVAGGSGGSGSEAASPGYNNRWSSYFGPSSPSDGQSRHRSVTLVPASCPAPRRYTTSPAPLPILTRIVGQHHNNGTGLYLISVSGLDHRLDRPHHPAPTSTAVYLPLHDHTTTTIIINTSFPRKMSVRSAIGSFHHEPFPTSRPCVNPT</sequence>
<dbReference type="RefSeq" id="XP_062686516.1">
    <property type="nucleotide sequence ID" value="XM_062824128.1"/>
</dbReference>
<dbReference type="GO" id="GO:0016567">
    <property type="term" value="P:protein ubiquitination"/>
    <property type="evidence" value="ECO:0007669"/>
    <property type="project" value="TreeGrafter"/>
</dbReference>
<protein>
    <submittedName>
        <fullName evidence="7">FYVE zinc finger-domain-containing protein</fullName>
    </submittedName>
</protein>